<evidence type="ECO:0000256" key="1">
    <source>
        <dbReference type="SAM" id="Phobius"/>
    </source>
</evidence>
<dbReference type="EMBL" id="LR134313">
    <property type="protein sequence ID" value="VEF01572.1"/>
    <property type="molecule type" value="Genomic_DNA"/>
</dbReference>
<feature type="transmembrane region" description="Helical" evidence="1">
    <location>
        <begin position="274"/>
        <end position="298"/>
    </location>
</feature>
<keyword evidence="3" id="KW-1185">Reference proteome</keyword>
<feature type="transmembrane region" description="Helical" evidence="1">
    <location>
        <begin position="105"/>
        <end position="125"/>
    </location>
</feature>
<feature type="transmembrane region" description="Helical" evidence="1">
    <location>
        <begin position="170"/>
        <end position="189"/>
    </location>
</feature>
<dbReference type="PANTHER" id="PTHR35804:SF1">
    <property type="entry name" value="LYSINE EXPORTER LYSO"/>
    <property type="match status" value="1"/>
</dbReference>
<protein>
    <submittedName>
        <fullName evidence="2">Membrane protein of uncharacterized function (DUF340)</fullName>
    </submittedName>
</protein>
<keyword evidence="1" id="KW-0472">Membrane</keyword>
<dbReference type="InterPro" id="IPR005642">
    <property type="entry name" value="LysO"/>
</dbReference>
<dbReference type="Proteomes" id="UP000279284">
    <property type="component" value="Chromosome"/>
</dbReference>
<dbReference type="AlphaFoldDB" id="A0A1X3CXW8"/>
<keyword evidence="1" id="KW-0812">Transmembrane</keyword>
<keyword evidence="1" id="KW-1133">Transmembrane helix</keyword>
<proteinExistence type="predicted"/>
<feature type="transmembrane region" description="Helical" evidence="1">
    <location>
        <begin position="204"/>
        <end position="228"/>
    </location>
</feature>
<feature type="transmembrane region" description="Helical" evidence="1">
    <location>
        <begin position="6"/>
        <end position="26"/>
    </location>
</feature>
<dbReference type="OrthoDB" id="5451742at2"/>
<evidence type="ECO:0000313" key="3">
    <source>
        <dbReference type="Proteomes" id="UP000279284"/>
    </source>
</evidence>
<dbReference type="PANTHER" id="PTHR35804">
    <property type="entry name" value="LYSINE EXPORTER LYSO"/>
    <property type="match status" value="1"/>
</dbReference>
<sequence>MQNLITLAMILAPLFIGYFICVPKPYMVIVDKLLNILVYIILALIGISLSQVSNLGSRLDFIAGMAAVLAVCTLGMNLLVLMWFDRKHPWQNRIQESGKKPRISIAGSIKQIICMLLGLLFGNIMENIWLPPEPTGTYALMLLILLVGIQLGGSSITLRQVFINKRGVEISVLMMFSSLLGGALFFLFAPEIAFTQALALASGFGWYSLSGIVITEAYGPIWGSIALLNDLTREFFALLFIPVIMRRHPGAAVGIGGATSLDFTLPVIQSSGGMAVIPLAVSFGFIANLAAPFLMLVFSNL</sequence>
<feature type="transmembrane region" description="Helical" evidence="1">
    <location>
        <begin position="137"/>
        <end position="158"/>
    </location>
</feature>
<accession>A0A1X3CXW8</accession>
<feature type="transmembrane region" description="Helical" evidence="1">
    <location>
        <begin position="249"/>
        <end position="268"/>
    </location>
</feature>
<name>A0A1X3CXW8_9NEIS</name>
<gene>
    <name evidence="2" type="ORF">NCTC10296_01367</name>
</gene>
<dbReference type="RefSeq" id="WP_085416460.1">
    <property type="nucleotide sequence ID" value="NZ_CAUJPY010000006.1"/>
</dbReference>
<dbReference type="Pfam" id="PF03956">
    <property type="entry name" value="Lys_export"/>
    <property type="match status" value="1"/>
</dbReference>
<reference evidence="2 3" key="1">
    <citation type="submission" date="2018-12" db="EMBL/GenBank/DDBJ databases">
        <authorList>
            <consortium name="Pathogen Informatics"/>
        </authorList>
    </citation>
    <scope>NUCLEOTIDE SEQUENCE [LARGE SCALE GENOMIC DNA]</scope>
    <source>
        <strain evidence="2 3">NCTC10296</strain>
    </source>
</reference>
<feature type="transmembrane region" description="Helical" evidence="1">
    <location>
        <begin position="61"/>
        <end position="84"/>
    </location>
</feature>
<evidence type="ECO:0000313" key="2">
    <source>
        <dbReference type="EMBL" id="VEF01572.1"/>
    </source>
</evidence>
<feature type="transmembrane region" description="Helical" evidence="1">
    <location>
        <begin position="33"/>
        <end position="49"/>
    </location>
</feature>
<dbReference type="KEGG" id="nci:NCTC10296_01367"/>
<dbReference type="GO" id="GO:0005886">
    <property type="term" value="C:plasma membrane"/>
    <property type="evidence" value="ECO:0007669"/>
    <property type="project" value="TreeGrafter"/>
</dbReference>
<dbReference type="GO" id="GO:0015661">
    <property type="term" value="F:L-lysine efflux transmembrane transporter activity"/>
    <property type="evidence" value="ECO:0007669"/>
    <property type="project" value="InterPro"/>
</dbReference>
<organism evidence="2 3">
    <name type="scientific">Neisseria canis</name>
    <dbReference type="NCBI Taxonomy" id="493"/>
    <lineage>
        <taxon>Bacteria</taxon>
        <taxon>Pseudomonadati</taxon>
        <taxon>Pseudomonadota</taxon>
        <taxon>Betaproteobacteria</taxon>
        <taxon>Neisseriales</taxon>
        <taxon>Neisseriaceae</taxon>
        <taxon>Neisseria</taxon>
    </lineage>
</organism>
<dbReference type="STRING" id="493.BWD07_05970"/>